<dbReference type="PANTHER" id="PTHR11019:SF199">
    <property type="entry name" value="HTH-TYPE TRANSCRIPTIONAL REGULATOR NIMR"/>
    <property type="match status" value="1"/>
</dbReference>
<sequence>MPVRRQPRRIAEVTSHVWPSGGRHLWPSGETSAVQSHARGHLVYAASGVLAVHTERGTSVVPANRVAWTPAGFTHYHRAHGDTDMRIVFLAPSLARLIPDRPAVFLASDLAREVLLALTGPRDDDDASPDRSRPARSRLLRVLVDELREAHEQPLHLPQPRDDRLRAVARMLYEKPSDNATLTELGKTVGAGTRTLSRLFRDEFGMTFYEWRTQLRVYHALVLLAEGHDTIQTAHACGWANPSGFIAAFTDIIGTTPGRYRNRRQTTARSSRLPTAVKSPG</sequence>
<dbReference type="SUPFAM" id="SSF46689">
    <property type="entry name" value="Homeodomain-like"/>
    <property type="match status" value="1"/>
</dbReference>
<dbReference type="PROSITE" id="PS01124">
    <property type="entry name" value="HTH_ARAC_FAMILY_2"/>
    <property type="match status" value="1"/>
</dbReference>
<dbReference type="CDD" id="cd06124">
    <property type="entry name" value="cupin_NimR-like_N"/>
    <property type="match status" value="1"/>
</dbReference>
<proteinExistence type="predicted"/>
<dbReference type="PANTHER" id="PTHR11019">
    <property type="entry name" value="HTH-TYPE TRANSCRIPTIONAL REGULATOR NIMR"/>
    <property type="match status" value="1"/>
</dbReference>
<dbReference type="InterPro" id="IPR009057">
    <property type="entry name" value="Homeodomain-like_sf"/>
</dbReference>
<dbReference type="InterPro" id="IPR018060">
    <property type="entry name" value="HTH_AraC"/>
</dbReference>
<dbReference type="EMBL" id="JBHMBS010000005">
    <property type="protein sequence ID" value="MFB9676620.1"/>
    <property type="molecule type" value="Genomic_DNA"/>
</dbReference>
<gene>
    <name evidence="5" type="ORF">ACFFRH_14085</name>
</gene>
<accession>A0ABV5TDY7</accession>
<dbReference type="Pfam" id="PF12833">
    <property type="entry name" value="HTH_18"/>
    <property type="match status" value="1"/>
</dbReference>
<dbReference type="Gene3D" id="1.10.10.60">
    <property type="entry name" value="Homeodomain-like"/>
    <property type="match status" value="2"/>
</dbReference>
<protein>
    <submittedName>
        <fullName evidence="5">Helix-turn-helix domain-containing protein</fullName>
    </submittedName>
</protein>
<dbReference type="InterPro" id="IPR014710">
    <property type="entry name" value="RmlC-like_jellyroll"/>
</dbReference>
<keyword evidence="1" id="KW-0805">Transcription regulation</keyword>
<comment type="caution">
    <text evidence="5">The sequence shown here is derived from an EMBL/GenBank/DDBJ whole genome shotgun (WGS) entry which is preliminary data.</text>
</comment>
<evidence type="ECO:0000313" key="5">
    <source>
        <dbReference type="EMBL" id="MFB9676620.1"/>
    </source>
</evidence>
<feature type="region of interest" description="Disordered" evidence="3">
    <location>
        <begin position="258"/>
        <end position="281"/>
    </location>
</feature>
<evidence type="ECO:0000259" key="4">
    <source>
        <dbReference type="PROSITE" id="PS01124"/>
    </source>
</evidence>
<evidence type="ECO:0000256" key="1">
    <source>
        <dbReference type="ARBA" id="ARBA00023015"/>
    </source>
</evidence>
<organism evidence="5 6">
    <name type="scientific">Streptosporangium vulgare</name>
    <dbReference type="NCBI Taxonomy" id="46190"/>
    <lineage>
        <taxon>Bacteria</taxon>
        <taxon>Bacillati</taxon>
        <taxon>Actinomycetota</taxon>
        <taxon>Actinomycetes</taxon>
        <taxon>Streptosporangiales</taxon>
        <taxon>Streptosporangiaceae</taxon>
        <taxon>Streptosporangium</taxon>
    </lineage>
</organism>
<evidence type="ECO:0000256" key="2">
    <source>
        <dbReference type="ARBA" id="ARBA00023163"/>
    </source>
</evidence>
<dbReference type="InterPro" id="IPR011051">
    <property type="entry name" value="RmlC_Cupin_sf"/>
</dbReference>
<dbReference type="SMART" id="SM00342">
    <property type="entry name" value="HTH_ARAC"/>
    <property type="match status" value="1"/>
</dbReference>
<evidence type="ECO:0000313" key="6">
    <source>
        <dbReference type="Proteomes" id="UP001589610"/>
    </source>
</evidence>
<dbReference type="RefSeq" id="WP_386156789.1">
    <property type="nucleotide sequence ID" value="NZ_JBHMBS010000005.1"/>
</dbReference>
<feature type="domain" description="HTH araC/xylS-type" evidence="4">
    <location>
        <begin position="166"/>
        <end position="263"/>
    </location>
</feature>
<reference evidence="5 6" key="1">
    <citation type="submission" date="2024-09" db="EMBL/GenBank/DDBJ databases">
        <authorList>
            <person name="Sun Q."/>
            <person name="Mori K."/>
        </authorList>
    </citation>
    <scope>NUCLEOTIDE SEQUENCE [LARGE SCALE GENOMIC DNA]</scope>
    <source>
        <strain evidence="5 6">JCM 3028</strain>
    </source>
</reference>
<dbReference type="SUPFAM" id="SSF51182">
    <property type="entry name" value="RmlC-like cupins"/>
    <property type="match status" value="1"/>
</dbReference>
<keyword evidence="2" id="KW-0804">Transcription</keyword>
<name>A0ABV5TDY7_9ACTN</name>
<dbReference type="Gene3D" id="2.60.120.10">
    <property type="entry name" value="Jelly Rolls"/>
    <property type="match status" value="1"/>
</dbReference>
<evidence type="ECO:0000256" key="3">
    <source>
        <dbReference type="SAM" id="MobiDB-lite"/>
    </source>
</evidence>
<dbReference type="Proteomes" id="UP001589610">
    <property type="component" value="Unassembled WGS sequence"/>
</dbReference>
<keyword evidence="6" id="KW-1185">Reference proteome</keyword>